<dbReference type="PANTHER" id="PTHR35867">
    <property type="entry name" value="PROTEIN RSEC"/>
    <property type="match status" value="1"/>
</dbReference>
<evidence type="ECO:0000313" key="2">
    <source>
        <dbReference type="EMBL" id="HDN84821.1"/>
    </source>
</evidence>
<keyword evidence="1" id="KW-0812">Transmembrane</keyword>
<organism evidence="2">
    <name type="scientific">Aerophobetes bacterium</name>
    <dbReference type="NCBI Taxonomy" id="2030807"/>
    <lineage>
        <taxon>Bacteria</taxon>
        <taxon>Candidatus Aerophobota</taxon>
    </lineage>
</organism>
<reference evidence="2" key="1">
    <citation type="journal article" date="2020" name="mSystems">
        <title>Genome- and Community-Level Interaction Insights into Carbon Utilization and Element Cycling Functions of Hydrothermarchaeota in Hydrothermal Sediment.</title>
        <authorList>
            <person name="Zhou Z."/>
            <person name="Liu Y."/>
            <person name="Xu W."/>
            <person name="Pan J."/>
            <person name="Luo Z.H."/>
            <person name="Li M."/>
        </authorList>
    </citation>
    <scope>NUCLEOTIDE SEQUENCE [LARGE SCALE GENOMIC DNA]</scope>
    <source>
        <strain evidence="2">HyVt-219</strain>
    </source>
</reference>
<sequence>MIEVGKIVEIKGDIAVIELELEGKCGGCSIASFCEIRKETKRSIEAHKIPGIKVGDRVKVEIQVTRLLKGVTLLFLIPAICFVVGAAIGDMLIGGVIFPFGFGALFLAISFFILHLFDKRLAEEKNKPKIIAIL</sequence>
<name>A0A7V0N180_UNCAE</name>
<evidence type="ECO:0000256" key="1">
    <source>
        <dbReference type="SAM" id="Phobius"/>
    </source>
</evidence>
<dbReference type="EMBL" id="DRBC01000212">
    <property type="protein sequence ID" value="HDN84821.1"/>
    <property type="molecule type" value="Genomic_DNA"/>
</dbReference>
<dbReference type="InterPro" id="IPR007359">
    <property type="entry name" value="SigmaE_reg_RseC_MucC"/>
</dbReference>
<keyword evidence="1" id="KW-1133">Transmembrane helix</keyword>
<keyword evidence="1" id="KW-0472">Membrane</keyword>
<dbReference type="Proteomes" id="UP000885660">
    <property type="component" value="Unassembled WGS sequence"/>
</dbReference>
<dbReference type="InterPro" id="IPR026268">
    <property type="entry name" value="RseC"/>
</dbReference>
<dbReference type="PANTHER" id="PTHR35867:SF1">
    <property type="entry name" value="PROTEIN RSEC"/>
    <property type="match status" value="1"/>
</dbReference>
<feature type="transmembrane region" description="Helical" evidence="1">
    <location>
        <begin position="67"/>
        <end position="89"/>
    </location>
</feature>
<feature type="transmembrane region" description="Helical" evidence="1">
    <location>
        <begin position="95"/>
        <end position="117"/>
    </location>
</feature>
<dbReference type="AlphaFoldDB" id="A0A7V0N180"/>
<dbReference type="Pfam" id="PF04246">
    <property type="entry name" value="RseC_MucC"/>
    <property type="match status" value="1"/>
</dbReference>
<evidence type="ECO:0008006" key="3">
    <source>
        <dbReference type="Google" id="ProtNLM"/>
    </source>
</evidence>
<gene>
    <name evidence="2" type="ORF">ENG47_03580</name>
</gene>
<comment type="caution">
    <text evidence="2">The sequence shown here is derived from an EMBL/GenBank/DDBJ whole genome shotgun (WGS) entry which is preliminary data.</text>
</comment>
<accession>A0A7V0N180</accession>
<proteinExistence type="predicted"/>
<dbReference type="PIRSF" id="PIRSF004923">
    <property type="entry name" value="RseC"/>
    <property type="match status" value="1"/>
</dbReference>
<protein>
    <recommendedName>
        <fullName evidence="3">Fis family transcriptional regulator</fullName>
    </recommendedName>
</protein>